<sequence>MPQSLSKMHHQVLHDSVSGDSSPSLIFPPRYPGNKSVFGRLSQYVRPRPVKVMVLGLAGVGKSALTVRFITRRFIGDYDPTLEDVYTHETLFNNEPVIFHILDSAGHSHDTEPFFLESNIRWADAFILMYSVTDKCSFDECNRLKFLINLYNKRCRILGTPLFPGHDTEVPVLLVGNKADQYGDRMISKVDGERRSHDIGCAGFHEISVRESIDDVETVFRDLYQHWKTWNKTSKMRRCSSDAGSAQSVKRLPIVSKTPLLSFQEEKTRVEPQENVAEASTRFLQESEPYTFRERACTDGTLHTSARWRLRTTRFKNGGNSPLQVRRMSISMRGSESN</sequence>
<accession>A0ABM1SL19</accession>
<keyword evidence="3" id="KW-0378">Hydrolase</keyword>
<dbReference type="InterPro" id="IPR001806">
    <property type="entry name" value="Small_GTPase"/>
</dbReference>
<proteinExistence type="inferred from homology"/>
<dbReference type="RefSeq" id="XP_022244325.1">
    <property type="nucleotide sequence ID" value="XM_022388617.1"/>
</dbReference>
<comment type="catalytic activity">
    <reaction evidence="4">
        <text>GTP + H2O = GDP + phosphate + H(+)</text>
        <dbReference type="Rhea" id="RHEA:19669"/>
        <dbReference type="ChEBI" id="CHEBI:15377"/>
        <dbReference type="ChEBI" id="CHEBI:15378"/>
        <dbReference type="ChEBI" id="CHEBI:37565"/>
        <dbReference type="ChEBI" id="CHEBI:43474"/>
        <dbReference type="ChEBI" id="CHEBI:58189"/>
        <dbReference type="EC" id="3.6.5.2"/>
    </reaction>
</comment>
<dbReference type="SUPFAM" id="SSF52540">
    <property type="entry name" value="P-loop containing nucleoside triphosphate hydrolases"/>
    <property type="match status" value="1"/>
</dbReference>
<dbReference type="InterPro" id="IPR027417">
    <property type="entry name" value="P-loop_NTPase"/>
</dbReference>
<evidence type="ECO:0000256" key="1">
    <source>
        <dbReference type="ARBA" id="ARBA00008344"/>
    </source>
</evidence>
<name>A0ABM1SL19_LIMPO</name>
<dbReference type="SMART" id="SM00173">
    <property type="entry name" value="RAS"/>
    <property type="match status" value="1"/>
</dbReference>
<protein>
    <recommendedName>
        <fullName evidence="2">small monomeric GTPase</fullName>
        <ecNumber evidence="2">3.6.5.2</ecNumber>
    </recommendedName>
</protein>
<dbReference type="Gene3D" id="3.40.50.300">
    <property type="entry name" value="P-loop containing nucleotide triphosphate hydrolases"/>
    <property type="match status" value="1"/>
</dbReference>
<evidence type="ECO:0000256" key="4">
    <source>
        <dbReference type="ARBA" id="ARBA00048098"/>
    </source>
</evidence>
<dbReference type="PANTHER" id="PTHR45704">
    <property type="entry name" value="RAS-LIKE FAMILY MEMBER 11"/>
    <property type="match status" value="1"/>
</dbReference>
<dbReference type="PRINTS" id="PR00449">
    <property type="entry name" value="RASTRNSFRMNG"/>
</dbReference>
<keyword evidence="5" id="KW-1185">Reference proteome</keyword>
<dbReference type="PROSITE" id="PS51421">
    <property type="entry name" value="RAS"/>
    <property type="match status" value="1"/>
</dbReference>
<dbReference type="GeneID" id="106461345"/>
<evidence type="ECO:0000256" key="3">
    <source>
        <dbReference type="ARBA" id="ARBA00022801"/>
    </source>
</evidence>
<evidence type="ECO:0000313" key="6">
    <source>
        <dbReference type="RefSeq" id="XP_022244325.1"/>
    </source>
</evidence>
<comment type="similarity">
    <text evidence="1">Belongs to the small GTPase superfamily. Ras family.</text>
</comment>
<dbReference type="PROSITE" id="PS51419">
    <property type="entry name" value="RAB"/>
    <property type="match status" value="1"/>
</dbReference>
<evidence type="ECO:0000313" key="5">
    <source>
        <dbReference type="Proteomes" id="UP000694941"/>
    </source>
</evidence>
<dbReference type="SMART" id="SM00174">
    <property type="entry name" value="RHO"/>
    <property type="match status" value="1"/>
</dbReference>
<organism evidence="5 6">
    <name type="scientific">Limulus polyphemus</name>
    <name type="common">Atlantic horseshoe crab</name>
    <dbReference type="NCBI Taxonomy" id="6850"/>
    <lineage>
        <taxon>Eukaryota</taxon>
        <taxon>Metazoa</taxon>
        <taxon>Ecdysozoa</taxon>
        <taxon>Arthropoda</taxon>
        <taxon>Chelicerata</taxon>
        <taxon>Merostomata</taxon>
        <taxon>Xiphosura</taxon>
        <taxon>Limulidae</taxon>
        <taxon>Limulus</taxon>
    </lineage>
</organism>
<dbReference type="Proteomes" id="UP000694941">
    <property type="component" value="Unplaced"/>
</dbReference>
<evidence type="ECO:0000256" key="2">
    <source>
        <dbReference type="ARBA" id="ARBA00011984"/>
    </source>
</evidence>
<dbReference type="EC" id="3.6.5.2" evidence="2"/>
<dbReference type="SMART" id="SM00175">
    <property type="entry name" value="RAB"/>
    <property type="match status" value="1"/>
</dbReference>
<reference evidence="6" key="1">
    <citation type="submission" date="2025-08" db="UniProtKB">
        <authorList>
            <consortium name="RefSeq"/>
        </authorList>
    </citation>
    <scope>IDENTIFICATION</scope>
    <source>
        <tissue evidence="6">Muscle</tissue>
    </source>
</reference>
<dbReference type="InterPro" id="IPR051065">
    <property type="entry name" value="Ras-related_GTPase"/>
</dbReference>
<gene>
    <name evidence="6" type="primary">LOC106461345</name>
</gene>
<dbReference type="Pfam" id="PF00071">
    <property type="entry name" value="Ras"/>
    <property type="match status" value="1"/>
</dbReference>